<keyword evidence="2" id="KW-1185">Reference proteome</keyword>
<dbReference type="Proteomes" id="UP000636394">
    <property type="component" value="Unassembled WGS sequence"/>
</dbReference>
<protein>
    <submittedName>
        <fullName evidence="1">Uncharacterized protein</fullName>
    </submittedName>
</protein>
<name>A0ABX0IHL6_9ACTN</name>
<accession>A0ABX0IHL6</accession>
<sequence>MDARHPSGRSMITNCFAFATIMAENEDLCRGLIERVLGIEIECLDVVAVEADVPQITRRAVSCDVLARGAKTAFEVEMQVGTVKDLPRRARYIASLVDARVLAKGEPTHRLPDLFVIFICMYDPFERGLPRYTTRRCMAEDAAVACANGVTEVYVNATGDL</sequence>
<comment type="caution">
    <text evidence="1">The sequence shown here is derived from an EMBL/GenBank/DDBJ whole genome shotgun (WGS) entry which is preliminary data.</text>
</comment>
<organism evidence="1 2">
    <name type="scientific">Xiamenia xianingshaonis</name>
    <dbReference type="NCBI Taxonomy" id="2682776"/>
    <lineage>
        <taxon>Bacteria</taxon>
        <taxon>Bacillati</taxon>
        <taxon>Actinomycetota</taxon>
        <taxon>Coriobacteriia</taxon>
        <taxon>Eggerthellales</taxon>
        <taxon>Eggerthellaceae</taxon>
        <taxon>Xiamenia</taxon>
    </lineage>
</organism>
<gene>
    <name evidence="1" type="ORF">GMI68_01420</name>
</gene>
<evidence type="ECO:0000313" key="1">
    <source>
        <dbReference type="EMBL" id="NHM13439.1"/>
    </source>
</evidence>
<evidence type="ECO:0000313" key="2">
    <source>
        <dbReference type="Proteomes" id="UP000636394"/>
    </source>
</evidence>
<dbReference type="EMBL" id="WPCR01000001">
    <property type="protein sequence ID" value="NHM13439.1"/>
    <property type="molecule type" value="Genomic_DNA"/>
</dbReference>
<dbReference type="RefSeq" id="WP_166338270.1">
    <property type="nucleotide sequence ID" value="NZ_WPCR01000001.1"/>
</dbReference>
<reference evidence="1 2" key="1">
    <citation type="submission" date="2019-11" db="EMBL/GenBank/DDBJ databases">
        <title>Eggerthellaceae novel genus isolated from the rectal contents of marmort.</title>
        <authorList>
            <person name="Zhang G."/>
        </authorList>
    </citation>
    <scope>NUCLEOTIDE SEQUENCE [LARGE SCALE GENOMIC DNA]</scope>
    <source>
        <strain evidence="2">zg-886</strain>
    </source>
</reference>
<proteinExistence type="predicted"/>